<dbReference type="Pfam" id="PF04542">
    <property type="entry name" value="Sigma70_r2"/>
    <property type="match status" value="1"/>
</dbReference>
<sequence>MSAPVQPEGVPLPEVPDAVPAPAEDTDGPGPTDWSTRDDRELLAAHVAGEAGAFGELFGRHRDRLWAVALRTTGNPEDAADGLQDAMVSAYRRAGSFRGDSAVTTWLHRVVVNACLDRLRAAKVRRTQPLPDDVDDHPVAGRAPGDAPEQPDTASVRSEERRAVLAALAALPAEQRAAVVLVDMEGYPVAEAARILDCPVGTVKSRCSRARARLAVVLAPLLLDAAPGEVDHPPTGNPVAAPHVGPSDARAPPVP</sequence>
<dbReference type="SUPFAM" id="SSF88946">
    <property type="entry name" value="Sigma2 domain of RNA polymerase sigma factors"/>
    <property type="match status" value="1"/>
</dbReference>
<dbReference type="Pfam" id="PF08281">
    <property type="entry name" value="Sigma70_r4_2"/>
    <property type="match status" value="1"/>
</dbReference>
<evidence type="ECO:0000259" key="8">
    <source>
        <dbReference type="Pfam" id="PF08281"/>
    </source>
</evidence>
<feature type="domain" description="RNA polymerase sigma-70 region 2" evidence="7">
    <location>
        <begin position="57"/>
        <end position="123"/>
    </location>
</feature>
<dbReference type="InterPro" id="IPR013324">
    <property type="entry name" value="RNA_pol_sigma_r3/r4-like"/>
</dbReference>
<dbReference type="SUPFAM" id="SSF88659">
    <property type="entry name" value="Sigma3 and sigma4 domains of RNA polymerase sigma factors"/>
    <property type="match status" value="1"/>
</dbReference>
<dbReference type="PANTHER" id="PTHR43133">
    <property type="entry name" value="RNA POLYMERASE ECF-TYPE SIGMA FACTO"/>
    <property type="match status" value="1"/>
</dbReference>
<protein>
    <submittedName>
        <fullName evidence="9">Unannotated protein</fullName>
    </submittedName>
</protein>
<dbReference type="AlphaFoldDB" id="A0A6J6SKG2"/>
<feature type="region of interest" description="Disordered" evidence="6">
    <location>
        <begin position="127"/>
        <end position="159"/>
    </location>
</feature>
<dbReference type="NCBIfam" id="TIGR02937">
    <property type="entry name" value="sigma70-ECF"/>
    <property type="match status" value="1"/>
</dbReference>
<dbReference type="PANTHER" id="PTHR43133:SF50">
    <property type="entry name" value="ECF RNA POLYMERASE SIGMA FACTOR SIGM"/>
    <property type="match status" value="1"/>
</dbReference>
<evidence type="ECO:0000313" key="9">
    <source>
        <dbReference type="EMBL" id="CAB4735466.1"/>
    </source>
</evidence>
<organism evidence="9">
    <name type="scientific">freshwater metagenome</name>
    <dbReference type="NCBI Taxonomy" id="449393"/>
    <lineage>
        <taxon>unclassified sequences</taxon>
        <taxon>metagenomes</taxon>
        <taxon>ecological metagenomes</taxon>
    </lineage>
</organism>
<dbReference type="InterPro" id="IPR036388">
    <property type="entry name" value="WH-like_DNA-bd_sf"/>
</dbReference>
<feature type="region of interest" description="Disordered" evidence="6">
    <location>
        <begin position="1"/>
        <end position="36"/>
    </location>
</feature>
<keyword evidence="4" id="KW-0238">DNA-binding</keyword>
<dbReference type="Gene3D" id="1.10.10.10">
    <property type="entry name" value="Winged helix-like DNA-binding domain superfamily/Winged helix DNA-binding domain"/>
    <property type="match status" value="1"/>
</dbReference>
<evidence type="ECO:0000256" key="6">
    <source>
        <dbReference type="SAM" id="MobiDB-lite"/>
    </source>
</evidence>
<name>A0A6J6SKG2_9ZZZZ</name>
<feature type="compositionally biased region" description="Low complexity" evidence="6">
    <location>
        <begin position="11"/>
        <end position="23"/>
    </location>
</feature>
<feature type="domain" description="RNA polymerase sigma factor 70 region 4 type 2" evidence="8">
    <location>
        <begin position="162"/>
        <end position="214"/>
    </location>
</feature>
<comment type="similarity">
    <text evidence="1">Belongs to the sigma-70 factor family. ECF subfamily.</text>
</comment>
<evidence type="ECO:0000256" key="1">
    <source>
        <dbReference type="ARBA" id="ARBA00010641"/>
    </source>
</evidence>
<dbReference type="InterPro" id="IPR014284">
    <property type="entry name" value="RNA_pol_sigma-70_dom"/>
</dbReference>
<dbReference type="GO" id="GO:0003677">
    <property type="term" value="F:DNA binding"/>
    <property type="evidence" value="ECO:0007669"/>
    <property type="project" value="UniProtKB-KW"/>
</dbReference>
<dbReference type="InterPro" id="IPR013325">
    <property type="entry name" value="RNA_pol_sigma_r2"/>
</dbReference>
<dbReference type="NCBIfam" id="NF007225">
    <property type="entry name" value="PRK09643.1"/>
    <property type="match status" value="1"/>
</dbReference>
<keyword evidence="3" id="KW-0731">Sigma factor</keyword>
<dbReference type="Gene3D" id="1.10.1740.10">
    <property type="match status" value="1"/>
</dbReference>
<dbReference type="InterPro" id="IPR013249">
    <property type="entry name" value="RNA_pol_sigma70_r4_t2"/>
</dbReference>
<evidence type="ECO:0000256" key="3">
    <source>
        <dbReference type="ARBA" id="ARBA00023082"/>
    </source>
</evidence>
<keyword evidence="5" id="KW-0804">Transcription</keyword>
<dbReference type="GO" id="GO:0006352">
    <property type="term" value="P:DNA-templated transcription initiation"/>
    <property type="evidence" value="ECO:0007669"/>
    <property type="project" value="InterPro"/>
</dbReference>
<keyword evidence="2" id="KW-0805">Transcription regulation</keyword>
<evidence type="ECO:0000256" key="4">
    <source>
        <dbReference type="ARBA" id="ARBA00023125"/>
    </source>
</evidence>
<gene>
    <name evidence="9" type="ORF">UFOPK2761_00858</name>
</gene>
<feature type="region of interest" description="Disordered" evidence="6">
    <location>
        <begin position="229"/>
        <end position="255"/>
    </location>
</feature>
<dbReference type="GO" id="GO:0016987">
    <property type="term" value="F:sigma factor activity"/>
    <property type="evidence" value="ECO:0007669"/>
    <property type="project" value="UniProtKB-KW"/>
</dbReference>
<dbReference type="InterPro" id="IPR007627">
    <property type="entry name" value="RNA_pol_sigma70_r2"/>
</dbReference>
<evidence type="ECO:0000259" key="7">
    <source>
        <dbReference type="Pfam" id="PF04542"/>
    </source>
</evidence>
<dbReference type="EMBL" id="CAEZYQ010000005">
    <property type="protein sequence ID" value="CAB4735466.1"/>
    <property type="molecule type" value="Genomic_DNA"/>
</dbReference>
<accession>A0A6J6SKG2</accession>
<evidence type="ECO:0000256" key="2">
    <source>
        <dbReference type="ARBA" id="ARBA00023015"/>
    </source>
</evidence>
<dbReference type="InterPro" id="IPR039425">
    <property type="entry name" value="RNA_pol_sigma-70-like"/>
</dbReference>
<evidence type="ECO:0000256" key="5">
    <source>
        <dbReference type="ARBA" id="ARBA00023163"/>
    </source>
</evidence>
<reference evidence="9" key="1">
    <citation type="submission" date="2020-05" db="EMBL/GenBank/DDBJ databases">
        <authorList>
            <person name="Chiriac C."/>
            <person name="Salcher M."/>
            <person name="Ghai R."/>
            <person name="Kavagutti S V."/>
        </authorList>
    </citation>
    <scope>NUCLEOTIDE SEQUENCE</scope>
</reference>
<proteinExistence type="inferred from homology"/>